<evidence type="ECO:0000256" key="7">
    <source>
        <dbReference type="ARBA" id="ARBA00023136"/>
    </source>
</evidence>
<organism evidence="10 11">
    <name type="scientific">Drechmeria coniospora</name>
    <name type="common">Nematophagous fungus</name>
    <name type="synonym">Meria coniospora</name>
    <dbReference type="NCBI Taxonomy" id="98403"/>
    <lineage>
        <taxon>Eukaryota</taxon>
        <taxon>Fungi</taxon>
        <taxon>Dikarya</taxon>
        <taxon>Ascomycota</taxon>
        <taxon>Pezizomycotina</taxon>
        <taxon>Sordariomycetes</taxon>
        <taxon>Hypocreomycetidae</taxon>
        <taxon>Hypocreales</taxon>
        <taxon>Ophiocordycipitaceae</taxon>
        <taxon>Drechmeria</taxon>
    </lineage>
</organism>
<dbReference type="InterPro" id="IPR003378">
    <property type="entry name" value="Fringe-like_glycosylTrfase"/>
</dbReference>
<dbReference type="RefSeq" id="XP_040655659.1">
    <property type="nucleotide sequence ID" value="XM_040805555.1"/>
</dbReference>
<dbReference type="EMBL" id="LAYC01000003">
    <property type="protein sequence ID" value="KYK56307.1"/>
    <property type="molecule type" value="Genomic_DNA"/>
</dbReference>
<sequence length="556" mass="62246">MDLRRSSSTRMKNLHLFGPKRAIGSRHSFARVFAAALCVLLVLAVAMRSDSVLAPRHLFAGKGIKSTRAKHRPVDDAGDDDDGPLRLASGRRLMNCSVDLPHLRELQRRHGLADKIQYMRRYVSFRRRAGLARARMTSLSQKLLTAPLGLVDLNQRPPAEEECPEPLEVDVPVSGLPSTVNASDFIFGVSTSYQRFMDPEKSPVDDWIFWLTDNRGRSNGAKLLLMLLDATDDELQEVANLLGDVGIDVDLYHSDASLEMAVRYFSLVPTLVTHIDAPSKKWFVTCDDDTFFPSMHGLVERIGALDDTKEMYVGTLSEDVGAIERHGSQAFGGAGVFLSKPMAERIAAMYDACTTEEKVLESNSGWGPQGDILLRKCIYENTETRLTTVWDLWQLDFMGHPAGFYEWGIKPLSLHHFRGWHKAKPGEMAKIAHTCGEDCTMMRFRTADNFVLSGYSVAHYPEGLTADFDQLEATLWPAPENKGWNLDFAFGPQRKSLERTGRKISWELQESAVHSDGSVVQTFTRKKDDSRWVDKGGRPMSDSDGVFELVWIPSSS</sequence>
<evidence type="ECO:0000313" key="10">
    <source>
        <dbReference type="EMBL" id="KYK56307.1"/>
    </source>
</evidence>
<dbReference type="GeneID" id="63720920"/>
<keyword evidence="7" id="KW-0472">Membrane</keyword>
<dbReference type="FunFam" id="3.90.550.50:FF:000036">
    <property type="entry name" value="Putative glycosyltransferase family 31 protein"/>
    <property type="match status" value="1"/>
</dbReference>
<keyword evidence="3 10" id="KW-0808">Transferase</keyword>
<proteinExistence type="predicted"/>
<evidence type="ECO:0000256" key="5">
    <source>
        <dbReference type="ARBA" id="ARBA00022968"/>
    </source>
</evidence>
<dbReference type="PANTHER" id="PTHR10811">
    <property type="entry name" value="FRINGE-RELATED"/>
    <property type="match status" value="1"/>
</dbReference>
<dbReference type="AlphaFoldDB" id="A0A151GGS4"/>
<evidence type="ECO:0000256" key="2">
    <source>
        <dbReference type="ARBA" id="ARBA00022676"/>
    </source>
</evidence>
<reference evidence="10 11" key="1">
    <citation type="journal article" date="2016" name="Sci. Rep.">
        <title>Insights into Adaptations to a Near-Obligate Nematode Endoparasitic Lifestyle from the Finished Genome of Drechmeria coniospora.</title>
        <authorList>
            <person name="Zhang L."/>
            <person name="Zhou Z."/>
            <person name="Guo Q."/>
            <person name="Fokkens L."/>
            <person name="Miskei M."/>
            <person name="Pocsi I."/>
            <person name="Zhang W."/>
            <person name="Chen M."/>
            <person name="Wang L."/>
            <person name="Sun Y."/>
            <person name="Donzelli B.G."/>
            <person name="Gibson D.M."/>
            <person name="Nelson D.R."/>
            <person name="Luo J.G."/>
            <person name="Rep M."/>
            <person name="Liu H."/>
            <person name="Yang S."/>
            <person name="Wang J."/>
            <person name="Krasnoff S.B."/>
            <person name="Xu Y."/>
            <person name="Molnar I."/>
            <person name="Lin M."/>
        </authorList>
    </citation>
    <scope>NUCLEOTIDE SEQUENCE [LARGE SCALE GENOMIC DNA]</scope>
    <source>
        <strain evidence="10 11">ARSEF 6962</strain>
    </source>
</reference>
<keyword evidence="5" id="KW-0735">Signal-anchor</keyword>
<dbReference type="GO" id="GO:0012505">
    <property type="term" value="C:endomembrane system"/>
    <property type="evidence" value="ECO:0007669"/>
    <property type="project" value="UniProtKB-SubCell"/>
</dbReference>
<evidence type="ECO:0000313" key="11">
    <source>
        <dbReference type="Proteomes" id="UP000076580"/>
    </source>
</evidence>
<dbReference type="Proteomes" id="UP000076580">
    <property type="component" value="Chromosome 03"/>
</dbReference>
<keyword evidence="6" id="KW-1133">Transmembrane helix</keyword>
<evidence type="ECO:0000256" key="8">
    <source>
        <dbReference type="ARBA" id="ARBA00037847"/>
    </source>
</evidence>
<evidence type="ECO:0000256" key="6">
    <source>
        <dbReference type="ARBA" id="ARBA00022989"/>
    </source>
</evidence>
<dbReference type="GO" id="GO:0016020">
    <property type="term" value="C:membrane"/>
    <property type="evidence" value="ECO:0007669"/>
    <property type="project" value="UniProtKB-SubCell"/>
</dbReference>
<dbReference type="Pfam" id="PF02434">
    <property type="entry name" value="Fringe"/>
    <property type="match status" value="1"/>
</dbReference>
<feature type="domain" description="Fringe-like glycosyltransferase" evidence="9">
    <location>
        <begin position="277"/>
        <end position="355"/>
    </location>
</feature>
<gene>
    <name evidence="10" type="ORF">DCS_08277</name>
</gene>
<evidence type="ECO:0000259" key="9">
    <source>
        <dbReference type="Pfam" id="PF02434"/>
    </source>
</evidence>
<keyword evidence="2" id="KW-0328">Glycosyltransferase</keyword>
<accession>A0A151GGS4</accession>
<dbReference type="InParanoid" id="A0A151GGS4"/>
<evidence type="ECO:0000256" key="3">
    <source>
        <dbReference type="ARBA" id="ARBA00022679"/>
    </source>
</evidence>
<protein>
    <submittedName>
        <fullName evidence="10">Glycosyltransferase family 31 protein</fullName>
    </submittedName>
</protein>
<name>A0A151GGS4_DRECN</name>
<comment type="subcellular location">
    <subcellularLocation>
        <location evidence="8">Endomembrane system</location>
        <topology evidence="8">Single-pass membrane protein</topology>
    </subcellularLocation>
    <subcellularLocation>
        <location evidence="1">Membrane</location>
        <topology evidence="1">Single-pass type II membrane protein</topology>
    </subcellularLocation>
</comment>
<dbReference type="STRING" id="98403.A0A151GGS4"/>
<keyword evidence="4" id="KW-0812">Transmembrane</keyword>
<dbReference type="GO" id="GO:0016757">
    <property type="term" value="F:glycosyltransferase activity"/>
    <property type="evidence" value="ECO:0007669"/>
    <property type="project" value="UniProtKB-KW"/>
</dbReference>
<comment type="caution">
    <text evidence="10">The sequence shown here is derived from an EMBL/GenBank/DDBJ whole genome shotgun (WGS) entry which is preliminary data.</text>
</comment>
<evidence type="ECO:0000256" key="1">
    <source>
        <dbReference type="ARBA" id="ARBA00004606"/>
    </source>
</evidence>
<dbReference type="Gene3D" id="3.90.550.50">
    <property type="match status" value="1"/>
</dbReference>
<evidence type="ECO:0000256" key="4">
    <source>
        <dbReference type="ARBA" id="ARBA00022692"/>
    </source>
</evidence>
<keyword evidence="11" id="KW-1185">Reference proteome</keyword>